<name>A0A2M7SFY8_9BACT</name>
<dbReference type="Proteomes" id="UP000229307">
    <property type="component" value="Unassembled WGS sequence"/>
</dbReference>
<evidence type="ECO:0000313" key="3">
    <source>
        <dbReference type="Proteomes" id="UP000229307"/>
    </source>
</evidence>
<feature type="transmembrane region" description="Helical" evidence="1">
    <location>
        <begin position="30"/>
        <end position="47"/>
    </location>
</feature>
<protein>
    <submittedName>
        <fullName evidence="2">Uncharacterized protein</fullName>
    </submittedName>
</protein>
<feature type="transmembrane region" description="Helical" evidence="1">
    <location>
        <begin position="6"/>
        <end position="23"/>
    </location>
</feature>
<evidence type="ECO:0000313" key="2">
    <source>
        <dbReference type="EMBL" id="PIZ18203.1"/>
    </source>
</evidence>
<dbReference type="EMBL" id="PFMR01000022">
    <property type="protein sequence ID" value="PIZ18203.1"/>
    <property type="molecule type" value="Genomic_DNA"/>
</dbReference>
<gene>
    <name evidence="2" type="ORF">COY52_00660</name>
</gene>
<comment type="caution">
    <text evidence="2">The sequence shown here is derived from an EMBL/GenBank/DDBJ whole genome shotgun (WGS) entry which is preliminary data.</text>
</comment>
<keyword evidence="1" id="KW-0472">Membrane</keyword>
<evidence type="ECO:0000256" key="1">
    <source>
        <dbReference type="SAM" id="Phobius"/>
    </source>
</evidence>
<organism evidence="2 3">
    <name type="scientific">Candidatus Desantisbacteria bacterium CG_4_10_14_0_8_um_filter_48_22</name>
    <dbReference type="NCBI Taxonomy" id="1974543"/>
    <lineage>
        <taxon>Bacteria</taxon>
        <taxon>Candidatus Desantisiibacteriota</taxon>
    </lineage>
</organism>
<keyword evidence="1" id="KW-0812">Transmembrane</keyword>
<dbReference type="AlphaFoldDB" id="A0A2M7SFY8"/>
<keyword evidence="1" id="KW-1133">Transmembrane helix</keyword>
<reference evidence="3" key="1">
    <citation type="submission" date="2017-09" db="EMBL/GenBank/DDBJ databases">
        <title>Depth-based differentiation of microbial function through sediment-hosted aquifers and enrichment of novel symbionts in the deep terrestrial subsurface.</title>
        <authorList>
            <person name="Probst A.J."/>
            <person name="Ladd B."/>
            <person name="Jarett J.K."/>
            <person name="Geller-Mcgrath D.E."/>
            <person name="Sieber C.M.K."/>
            <person name="Emerson J.B."/>
            <person name="Anantharaman K."/>
            <person name="Thomas B.C."/>
            <person name="Malmstrom R."/>
            <person name="Stieglmeier M."/>
            <person name="Klingl A."/>
            <person name="Woyke T."/>
            <person name="Ryan C.M."/>
            <person name="Banfield J.F."/>
        </authorList>
    </citation>
    <scope>NUCLEOTIDE SEQUENCE [LARGE SCALE GENOMIC DNA]</scope>
</reference>
<accession>A0A2M7SFY8</accession>
<feature type="transmembrane region" description="Helical" evidence="1">
    <location>
        <begin position="59"/>
        <end position="76"/>
    </location>
</feature>
<sequence>MEWYGFVATVVIALIVGSISKVFRDARGGNFFTALLGAQLGVLLVSSLEPTKWVRSSKAVIGVLCAILVTWLLSLGKGEEKEEPADESPAAPPEQK</sequence>
<proteinExistence type="predicted"/>